<feature type="compositionally biased region" description="Pro residues" evidence="4">
    <location>
        <begin position="147"/>
        <end position="157"/>
    </location>
</feature>
<proteinExistence type="predicted"/>
<dbReference type="GeneID" id="28977978"/>
<keyword evidence="7" id="KW-1185">Reference proteome</keyword>
<keyword evidence="3 5" id="KW-0472">Membrane</keyword>
<feature type="region of interest" description="Disordered" evidence="4">
    <location>
        <begin position="40"/>
        <end position="74"/>
    </location>
</feature>
<keyword evidence="1 5" id="KW-0812">Transmembrane</keyword>
<dbReference type="PANTHER" id="PTHR28263">
    <property type="entry name" value="GOLGI TO ER TRAFFIC PROTEIN 2"/>
    <property type="match status" value="1"/>
</dbReference>
<reference evidence="6 7" key="1">
    <citation type="journal article" date="2015" name="Front. Microbiol.">
        <title>Genome sequence of the plant growth promoting endophytic yeast Rhodotorula graminis WP1.</title>
        <authorList>
            <person name="Firrincieli A."/>
            <person name="Otillar R."/>
            <person name="Salamov A."/>
            <person name="Schmutz J."/>
            <person name="Khan Z."/>
            <person name="Redman R.S."/>
            <person name="Fleck N.D."/>
            <person name="Lindquist E."/>
            <person name="Grigoriev I.V."/>
            <person name="Doty S.L."/>
        </authorList>
    </citation>
    <scope>NUCLEOTIDE SEQUENCE [LARGE SCALE GENOMIC DNA]</scope>
    <source>
        <strain evidence="6 7">WP1</strain>
    </source>
</reference>
<gene>
    <name evidence="6" type="ORF">RHOBADRAFT_54845</name>
</gene>
<evidence type="ECO:0000256" key="3">
    <source>
        <dbReference type="ARBA" id="ARBA00023136"/>
    </source>
</evidence>
<dbReference type="OMA" id="NGMKYLQ"/>
<feature type="region of interest" description="Disordered" evidence="4">
    <location>
        <begin position="131"/>
        <end position="157"/>
    </location>
</feature>
<organism evidence="6 7">
    <name type="scientific">Rhodotorula graminis (strain WP1)</name>
    <dbReference type="NCBI Taxonomy" id="578459"/>
    <lineage>
        <taxon>Eukaryota</taxon>
        <taxon>Fungi</taxon>
        <taxon>Dikarya</taxon>
        <taxon>Basidiomycota</taxon>
        <taxon>Pucciniomycotina</taxon>
        <taxon>Microbotryomycetes</taxon>
        <taxon>Sporidiobolales</taxon>
        <taxon>Sporidiobolaceae</taxon>
        <taxon>Rhodotorula</taxon>
    </lineage>
</organism>
<feature type="region of interest" description="Disordered" evidence="4">
    <location>
        <begin position="1"/>
        <end position="27"/>
    </location>
</feature>
<dbReference type="GO" id="GO:0006890">
    <property type="term" value="P:retrograde vesicle-mediated transport, Golgi to endoplasmic reticulum"/>
    <property type="evidence" value="ECO:0007669"/>
    <property type="project" value="TreeGrafter"/>
</dbReference>
<dbReference type="STRING" id="578459.A0A0P9FD40"/>
<evidence type="ECO:0000313" key="7">
    <source>
        <dbReference type="Proteomes" id="UP000053890"/>
    </source>
</evidence>
<dbReference type="PANTHER" id="PTHR28263:SF1">
    <property type="entry name" value="GOLGI TO ER TRAFFIC PROTEIN 2"/>
    <property type="match status" value="1"/>
</dbReference>
<keyword evidence="2 5" id="KW-1133">Transmembrane helix</keyword>
<dbReference type="InterPro" id="IPR028143">
    <property type="entry name" value="Get2/sif1"/>
</dbReference>
<dbReference type="EMBL" id="KQ474082">
    <property type="protein sequence ID" value="KPV73648.1"/>
    <property type="molecule type" value="Genomic_DNA"/>
</dbReference>
<feature type="transmembrane region" description="Helical" evidence="5">
    <location>
        <begin position="170"/>
        <end position="190"/>
    </location>
</feature>
<feature type="transmembrane region" description="Helical" evidence="5">
    <location>
        <begin position="298"/>
        <end position="319"/>
    </location>
</feature>
<evidence type="ECO:0000256" key="5">
    <source>
        <dbReference type="SAM" id="Phobius"/>
    </source>
</evidence>
<evidence type="ECO:0000313" key="6">
    <source>
        <dbReference type="EMBL" id="KPV73648.1"/>
    </source>
</evidence>
<dbReference type="Proteomes" id="UP000053890">
    <property type="component" value="Unassembled WGS sequence"/>
</dbReference>
<protein>
    <recommendedName>
        <fullName evidence="8">Golgi to ER traffic protein 2</fullName>
    </recommendedName>
</protein>
<name>A0A0P9FD40_RHOGW</name>
<dbReference type="RefSeq" id="XP_018269697.1">
    <property type="nucleotide sequence ID" value="XM_018417530.1"/>
</dbReference>
<evidence type="ECO:0008006" key="8">
    <source>
        <dbReference type="Google" id="ProtNLM"/>
    </source>
</evidence>
<dbReference type="OrthoDB" id="5393181at2759"/>
<accession>A0A0P9FD40</accession>
<feature type="compositionally biased region" description="Gly residues" evidence="4">
    <location>
        <begin position="131"/>
        <end position="145"/>
    </location>
</feature>
<dbReference type="AlphaFoldDB" id="A0A0P9FD40"/>
<evidence type="ECO:0000256" key="2">
    <source>
        <dbReference type="ARBA" id="ARBA00022989"/>
    </source>
</evidence>
<sequence>MSDDAAAEERRAKAAARQAKLLAKSKERLDRIQGAVKGEGRVVSDSIGGIAPRPANTNPPPPTSLSDINNDDDPAEIDLATASPLSLLAGLGGDSAGGAAQNPFAAFGGGAGGAPGDDMFSQMMAQMMQGGGGAAGAGGAGGAGGAPPNPFMQPPTSPFAPAPKTLLDRVFPLVHILSMVGLAVYVVFVYEPAQRLSLYGWTGENGGVDWYAWGSLLSRQPKALESAVAQRIGFGTLAEVPLLWMFISVELVLQTTRLFLVRNRPAPPGILNSILPLLSQFSPQLGLALQTGVRYFDLFSTCLNDLAVLVFCIGAVVLVGRYKAGAPAPLEILTEQAASVVNKVVGEL</sequence>
<evidence type="ECO:0000256" key="4">
    <source>
        <dbReference type="SAM" id="MobiDB-lite"/>
    </source>
</evidence>
<evidence type="ECO:0000256" key="1">
    <source>
        <dbReference type="ARBA" id="ARBA00022692"/>
    </source>
</evidence>
<dbReference type="Pfam" id="PF08690">
    <property type="entry name" value="GET2"/>
    <property type="match status" value="1"/>
</dbReference>